<keyword evidence="1" id="KW-0175">Coiled coil</keyword>
<feature type="coiled-coil region" evidence="1">
    <location>
        <begin position="128"/>
        <end position="155"/>
    </location>
</feature>
<protein>
    <submittedName>
        <fullName evidence="2">Uncharacterized protein</fullName>
    </submittedName>
</protein>
<keyword evidence="3" id="KW-1185">Reference proteome</keyword>
<organism evidence="2 3">
    <name type="scientific">Pseudocohnilembus persalinus</name>
    <name type="common">Ciliate</name>
    <dbReference type="NCBI Taxonomy" id="266149"/>
    <lineage>
        <taxon>Eukaryota</taxon>
        <taxon>Sar</taxon>
        <taxon>Alveolata</taxon>
        <taxon>Ciliophora</taxon>
        <taxon>Intramacronucleata</taxon>
        <taxon>Oligohymenophorea</taxon>
        <taxon>Scuticociliatia</taxon>
        <taxon>Philasterida</taxon>
        <taxon>Pseudocohnilembidae</taxon>
        <taxon>Pseudocohnilembus</taxon>
    </lineage>
</organism>
<evidence type="ECO:0000313" key="2">
    <source>
        <dbReference type="EMBL" id="KRX09575.1"/>
    </source>
</evidence>
<reference evidence="2 3" key="1">
    <citation type="journal article" date="2015" name="Sci. Rep.">
        <title>Genome of the facultative scuticociliatosis pathogen Pseudocohnilembus persalinus provides insight into its virulence through horizontal gene transfer.</title>
        <authorList>
            <person name="Xiong J."/>
            <person name="Wang G."/>
            <person name="Cheng J."/>
            <person name="Tian M."/>
            <person name="Pan X."/>
            <person name="Warren A."/>
            <person name="Jiang C."/>
            <person name="Yuan D."/>
            <person name="Miao W."/>
        </authorList>
    </citation>
    <scope>NUCLEOTIDE SEQUENCE [LARGE SCALE GENOMIC DNA]</scope>
    <source>
        <strain evidence="2">36N120E</strain>
    </source>
</reference>
<gene>
    <name evidence="2" type="ORF">PPERSA_09405</name>
</gene>
<name>A0A0V0R535_PSEPJ</name>
<proteinExistence type="predicted"/>
<sequence length="169" mass="20028">MEMKAKIGVNYAILAFKEKISPRKGDSFIFDVESIVDDQYNPFIININGSPLVDSQKAKLNKEIYAILQEWFDIGAALYTMENKEIIYRSKQDPFFFCELSKDQQLCRQNTLINEAADYNFLDTIDLSQMKKKEYKNYQKKYEQQNQEKNQQLYKEDFLQIDLDIITEL</sequence>
<accession>A0A0V0R535</accession>
<dbReference type="InParanoid" id="A0A0V0R535"/>
<evidence type="ECO:0000313" key="3">
    <source>
        <dbReference type="Proteomes" id="UP000054937"/>
    </source>
</evidence>
<dbReference type="Proteomes" id="UP000054937">
    <property type="component" value="Unassembled WGS sequence"/>
</dbReference>
<comment type="caution">
    <text evidence="2">The sequence shown here is derived from an EMBL/GenBank/DDBJ whole genome shotgun (WGS) entry which is preliminary data.</text>
</comment>
<dbReference type="AlphaFoldDB" id="A0A0V0R535"/>
<dbReference type="EMBL" id="LDAU01000047">
    <property type="protein sequence ID" value="KRX09575.1"/>
    <property type="molecule type" value="Genomic_DNA"/>
</dbReference>
<evidence type="ECO:0000256" key="1">
    <source>
        <dbReference type="SAM" id="Coils"/>
    </source>
</evidence>